<reference evidence="1 2" key="1">
    <citation type="journal article" date="2015" name="Genome Biol.">
        <title>Comparative genomics of Steinernema reveals deeply conserved gene regulatory networks.</title>
        <authorList>
            <person name="Dillman A.R."/>
            <person name="Macchietto M."/>
            <person name="Porter C.F."/>
            <person name="Rogers A."/>
            <person name="Williams B."/>
            <person name="Antoshechkin I."/>
            <person name="Lee M.M."/>
            <person name="Goodwin Z."/>
            <person name="Lu X."/>
            <person name="Lewis E.E."/>
            <person name="Goodrich-Blair H."/>
            <person name="Stock S.P."/>
            <person name="Adams B.J."/>
            <person name="Sternberg P.W."/>
            <person name="Mortazavi A."/>
        </authorList>
    </citation>
    <scope>NUCLEOTIDE SEQUENCE [LARGE SCALE GENOMIC DNA]</scope>
    <source>
        <strain evidence="1 2">ALL</strain>
    </source>
</reference>
<keyword evidence="2" id="KW-1185">Reference proteome</keyword>
<comment type="caution">
    <text evidence="1">The sequence shown here is derived from an EMBL/GenBank/DDBJ whole genome shotgun (WGS) entry which is preliminary data.</text>
</comment>
<proteinExistence type="predicted"/>
<dbReference type="EMBL" id="CM016762">
    <property type="protein sequence ID" value="TMS33429.1"/>
    <property type="molecule type" value="Genomic_DNA"/>
</dbReference>
<gene>
    <name evidence="1" type="ORF">L596_001172</name>
</gene>
<dbReference type="AlphaFoldDB" id="A0A4U8ULI5"/>
<evidence type="ECO:0000313" key="1">
    <source>
        <dbReference type="EMBL" id="TMS33429.1"/>
    </source>
</evidence>
<accession>A0A4U8ULI5</accession>
<dbReference type="EMBL" id="AZBU02000001">
    <property type="protein sequence ID" value="TMS33429.1"/>
    <property type="molecule type" value="Genomic_DNA"/>
</dbReference>
<evidence type="ECO:0000313" key="2">
    <source>
        <dbReference type="Proteomes" id="UP000298663"/>
    </source>
</evidence>
<reference evidence="1 2" key="2">
    <citation type="journal article" date="2019" name="G3 (Bethesda)">
        <title>Hybrid Assembly of the Genome of the Entomopathogenic Nematode Steinernema carpocapsae Identifies the X-Chromosome.</title>
        <authorList>
            <person name="Serra L."/>
            <person name="Macchietto M."/>
            <person name="Macias-Munoz A."/>
            <person name="McGill C.J."/>
            <person name="Rodriguez I.M."/>
            <person name="Rodriguez B."/>
            <person name="Murad R."/>
            <person name="Mortazavi A."/>
        </authorList>
    </citation>
    <scope>NUCLEOTIDE SEQUENCE [LARGE SCALE GENOMIC DNA]</scope>
    <source>
        <strain evidence="1 2">ALL</strain>
    </source>
</reference>
<sequence>MTHISSNQEAFFTIMTYRAIWSLNAASYRETRNWRVSCQQIMEFTIAELDGFNLLSPDIHKFPGEMKLILQDAHKLITTAIESNFNTALLAAGIKRIKGRVEWLTYNRTVLLMMLESRIKRLRRTMDEFNLSVTVALEEMTNKSERLPRKVQQDLKAFWPLDALERLIETEGDNLEPKCLSVCHKILAERAVDEEEDFAELRKIEEVCDNVMTLLYGVNMNREVQKRIIADYLRMLKEEA</sequence>
<protein>
    <submittedName>
        <fullName evidence="1">Uncharacterized protein</fullName>
    </submittedName>
</protein>
<organism evidence="1 2">
    <name type="scientific">Steinernema carpocapsae</name>
    <name type="common">Entomopathogenic nematode</name>
    <dbReference type="NCBI Taxonomy" id="34508"/>
    <lineage>
        <taxon>Eukaryota</taxon>
        <taxon>Metazoa</taxon>
        <taxon>Ecdysozoa</taxon>
        <taxon>Nematoda</taxon>
        <taxon>Chromadorea</taxon>
        <taxon>Rhabditida</taxon>
        <taxon>Tylenchina</taxon>
        <taxon>Panagrolaimomorpha</taxon>
        <taxon>Strongyloidoidea</taxon>
        <taxon>Steinernematidae</taxon>
        <taxon>Steinernema</taxon>
    </lineage>
</organism>
<name>A0A4U8ULI5_STECR</name>
<dbReference type="Proteomes" id="UP000298663">
    <property type="component" value="Chromosome X"/>
</dbReference>